<feature type="transmembrane region" description="Helical" evidence="7">
    <location>
        <begin position="127"/>
        <end position="146"/>
    </location>
</feature>
<name>A0A7R8Z1B2_HERIL</name>
<protein>
    <recommendedName>
        <fullName evidence="3">Protein TEX261</fullName>
    </recommendedName>
</protein>
<comment type="similarity">
    <text evidence="2">Belongs to the SVP26 family.</text>
</comment>
<accession>A0A7R8Z1B2</accession>
<evidence type="ECO:0000256" key="1">
    <source>
        <dbReference type="ARBA" id="ARBA00004141"/>
    </source>
</evidence>
<dbReference type="GO" id="GO:0006888">
    <property type="term" value="P:endoplasmic reticulum to Golgi vesicle-mediated transport"/>
    <property type="evidence" value="ECO:0007669"/>
    <property type="project" value="InterPro"/>
</dbReference>
<dbReference type="InterPro" id="IPR007277">
    <property type="entry name" value="Svp26/Tex261"/>
</dbReference>
<dbReference type="GO" id="GO:0005789">
    <property type="term" value="C:endoplasmic reticulum membrane"/>
    <property type="evidence" value="ECO:0007669"/>
    <property type="project" value="TreeGrafter"/>
</dbReference>
<evidence type="ECO:0000256" key="3">
    <source>
        <dbReference type="ARBA" id="ARBA00017877"/>
    </source>
</evidence>
<dbReference type="Proteomes" id="UP000594454">
    <property type="component" value="Chromosome 4"/>
</dbReference>
<dbReference type="PANTHER" id="PTHR13144">
    <property type="entry name" value="TEX261 PROTEIN"/>
    <property type="match status" value="1"/>
</dbReference>
<evidence type="ECO:0000256" key="5">
    <source>
        <dbReference type="ARBA" id="ARBA00022989"/>
    </source>
</evidence>
<dbReference type="OrthoDB" id="28257at2759"/>
<dbReference type="InParanoid" id="A0A7R8Z1B2"/>
<proteinExistence type="inferred from homology"/>
<dbReference type="GO" id="GO:0000139">
    <property type="term" value="C:Golgi membrane"/>
    <property type="evidence" value="ECO:0007669"/>
    <property type="project" value="TreeGrafter"/>
</dbReference>
<evidence type="ECO:0000256" key="4">
    <source>
        <dbReference type="ARBA" id="ARBA00022692"/>
    </source>
</evidence>
<keyword evidence="4 7" id="KW-0812">Transmembrane</keyword>
<evidence type="ECO:0000256" key="6">
    <source>
        <dbReference type="ARBA" id="ARBA00023136"/>
    </source>
</evidence>
<feature type="transmembrane region" description="Helical" evidence="7">
    <location>
        <begin position="67"/>
        <end position="83"/>
    </location>
</feature>
<dbReference type="Pfam" id="PF04148">
    <property type="entry name" value="Erv26"/>
    <property type="match status" value="1"/>
</dbReference>
<feature type="transmembrane region" description="Helical" evidence="7">
    <location>
        <begin position="95"/>
        <end position="115"/>
    </location>
</feature>
<dbReference type="GO" id="GO:0030134">
    <property type="term" value="C:COPII-coated ER to Golgi transport vesicle"/>
    <property type="evidence" value="ECO:0007669"/>
    <property type="project" value="TreeGrafter"/>
</dbReference>
<sequence>MSLLFILSYVSIVVHIFFVTVSVAAGLYYLAELVEEYSVTAKRTINWIILGTSAIYVLFIFTDKLPWSVILCGLGAQLFHLLIMKNFPFVEFLSFPFLGTIAMLVANHFLAFQYFTSNYHPFSEVLAYFTLCIWVVPFALFVSLSANDNVLPTVSEQSPLLDNRDVVSNYFSRKGKKQGLLSLFNYAKESLLPQRSKKSF</sequence>
<evidence type="ECO:0000256" key="7">
    <source>
        <dbReference type="SAM" id="Phobius"/>
    </source>
</evidence>
<dbReference type="FunCoup" id="A0A7R8Z1B2">
    <property type="interactions" value="1209"/>
</dbReference>
<keyword evidence="6 7" id="KW-0472">Membrane</keyword>
<evidence type="ECO:0000256" key="2">
    <source>
        <dbReference type="ARBA" id="ARBA00008096"/>
    </source>
</evidence>
<reference evidence="8 9" key="1">
    <citation type="submission" date="2020-11" db="EMBL/GenBank/DDBJ databases">
        <authorList>
            <person name="Wallbank WR R."/>
            <person name="Pardo Diaz C."/>
            <person name="Kozak K."/>
            <person name="Martin S."/>
            <person name="Jiggins C."/>
            <person name="Moest M."/>
            <person name="Warren A I."/>
            <person name="Generalovic N T."/>
            <person name="Byers J.R.P. K."/>
            <person name="Montejo-Kovacevich G."/>
            <person name="Yen C E."/>
        </authorList>
    </citation>
    <scope>NUCLEOTIDE SEQUENCE [LARGE SCALE GENOMIC DNA]</scope>
</reference>
<dbReference type="AlphaFoldDB" id="A0A7R8Z1B2"/>
<feature type="transmembrane region" description="Helical" evidence="7">
    <location>
        <begin position="6"/>
        <end position="31"/>
    </location>
</feature>
<gene>
    <name evidence="8" type="ORF">HERILL_LOCUS12162</name>
</gene>
<feature type="transmembrane region" description="Helical" evidence="7">
    <location>
        <begin position="43"/>
        <end position="61"/>
    </location>
</feature>
<comment type="subcellular location">
    <subcellularLocation>
        <location evidence="1">Membrane</location>
        <topology evidence="1">Multi-pass membrane protein</topology>
    </subcellularLocation>
</comment>
<keyword evidence="5 7" id="KW-1133">Transmembrane helix</keyword>
<dbReference type="OMA" id="TMGTEPV"/>
<dbReference type="EMBL" id="LR899012">
    <property type="protein sequence ID" value="CAD7089626.1"/>
    <property type="molecule type" value="Genomic_DNA"/>
</dbReference>
<evidence type="ECO:0000313" key="9">
    <source>
        <dbReference type="Proteomes" id="UP000594454"/>
    </source>
</evidence>
<dbReference type="GO" id="GO:0097020">
    <property type="term" value="F:COPII receptor activity"/>
    <property type="evidence" value="ECO:0007669"/>
    <property type="project" value="InterPro"/>
</dbReference>
<evidence type="ECO:0000313" key="8">
    <source>
        <dbReference type="EMBL" id="CAD7089626.1"/>
    </source>
</evidence>
<dbReference type="PANTHER" id="PTHR13144:SF0">
    <property type="entry name" value="PROTEIN TEX261"/>
    <property type="match status" value="1"/>
</dbReference>
<organism evidence="8 9">
    <name type="scientific">Hermetia illucens</name>
    <name type="common">Black soldier fly</name>
    <dbReference type="NCBI Taxonomy" id="343691"/>
    <lineage>
        <taxon>Eukaryota</taxon>
        <taxon>Metazoa</taxon>
        <taxon>Ecdysozoa</taxon>
        <taxon>Arthropoda</taxon>
        <taxon>Hexapoda</taxon>
        <taxon>Insecta</taxon>
        <taxon>Pterygota</taxon>
        <taxon>Neoptera</taxon>
        <taxon>Endopterygota</taxon>
        <taxon>Diptera</taxon>
        <taxon>Brachycera</taxon>
        <taxon>Stratiomyomorpha</taxon>
        <taxon>Stratiomyidae</taxon>
        <taxon>Hermetiinae</taxon>
        <taxon>Hermetia</taxon>
    </lineage>
</organism>
<keyword evidence="9" id="KW-1185">Reference proteome</keyword>